<evidence type="ECO:0000313" key="2">
    <source>
        <dbReference type="EMBL" id="CAA7037110.1"/>
    </source>
</evidence>
<sequence>MTDAERWEVYRALLQRSNNGVLKRGTTKEVANLLAVPKQSVQKIWRRAKDNVSNGEAVDVSHRRKGKCGRKPKEIDLEQIFNIPLHCRTTMRSIAVVLEVSPSTIHRYVKHGLVRRHSNAIKPTLKDDNKKARVKFCLSMLDKNTFSHQPKFVDMFNIIHIDEKWFYMTKKSTTYYLHPLEEDPVRSCQSKNFIGKVMFLAAMARPRFDEEGNEIFSGKIGMFPFVTMQEAQRRSRNREAGTMELKPMDSIKREDIKRCLIEKVLPNIRERWPTEDFGKTIFIQQDNARTHVDVNNEEFQEAASQHGFDIRLMCQPPNSPYMNILDLGFFRAIQSLQHKVCPTTVEQLVHAVEEAYDEYPPKQVNKIFLTLQSCLLETMKIGGANTYKIPHMKKDRLEREGRLPIQLACDPILVQEVISSLAC</sequence>
<dbReference type="OrthoDB" id="155387at2759"/>
<accession>A0A6D2JVH0</accession>
<evidence type="ECO:0000259" key="1">
    <source>
        <dbReference type="Pfam" id="PF24964"/>
    </source>
</evidence>
<dbReference type="Pfam" id="PF24964">
    <property type="entry name" value="DUF7769"/>
    <property type="match status" value="1"/>
</dbReference>
<dbReference type="Gene3D" id="3.30.420.10">
    <property type="entry name" value="Ribonuclease H-like superfamily/Ribonuclease H"/>
    <property type="match status" value="1"/>
</dbReference>
<dbReference type="EMBL" id="CACVBM020001221">
    <property type="protein sequence ID" value="CAA7040042.1"/>
    <property type="molecule type" value="Genomic_DNA"/>
</dbReference>
<reference evidence="3 4" key="1">
    <citation type="submission" date="2020-01" db="EMBL/GenBank/DDBJ databases">
        <authorList>
            <person name="Mishra B."/>
        </authorList>
    </citation>
    <scope>NUCLEOTIDE SEQUENCE [LARGE SCALE GENOMIC DNA]</scope>
</reference>
<dbReference type="Proteomes" id="UP000467841">
    <property type="component" value="Unassembled WGS sequence"/>
</dbReference>
<protein>
    <recommendedName>
        <fullName evidence="1">DUF7769 domain-containing protein</fullName>
    </recommendedName>
</protein>
<proteinExistence type="predicted"/>
<dbReference type="InterPro" id="IPR036397">
    <property type="entry name" value="RNaseH_sf"/>
</dbReference>
<evidence type="ECO:0000313" key="3">
    <source>
        <dbReference type="EMBL" id="CAA7040042.1"/>
    </source>
</evidence>
<gene>
    <name evidence="2" type="ORF">MERR_LOCUS24345</name>
    <name evidence="3" type="ORF">MERR_LOCUS27277</name>
</gene>
<dbReference type="AlphaFoldDB" id="A0A6D2JVH0"/>
<dbReference type="InterPro" id="IPR056671">
    <property type="entry name" value="DUF7769"/>
</dbReference>
<dbReference type="PANTHER" id="PTHR47169">
    <property type="entry name" value="OS01G0541250 PROTEIN"/>
    <property type="match status" value="1"/>
</dbReference>
<evidence type="ECO:0000313" key="4">
    <source>
        <dbReference type="Proteomes" id="UP000467841"/>
    </source>
</evidence>
<dbReference type="EMBL" id="CACVBM020001170">
    <property type="protein sequence ID" value="CAA7037110.1"/>
    <property type="molecule type" value="Genomic_DNA"/>
</dbReference>
<feature type="domain" description="DUF7769" evidence="1">
    <location>
        <begin position="1"/>
        <end position="55"/>
    </location>
</feature>
<organism evidence="3 4">
    <name type="scientific">Microthlaspi erraticum</name>
    <dbReference type="NCBI Taxonomy" id="1685480"/>
    <lineage>
        <taxon>Eukaryota</taxon>
        <taxon>Viridiplantae</taxon>
        <taxon>Streptophyta</taxon>
        <taxon>Embryophyta</taxon>
        <taxon>Tracheophyta</taxon>
        <taxon>Spermatophyta</taxon>
        <taxon>Magnoliopsida</taxon>
        <taxon>eudicotyledons</taxon>
        <taxon>Gunneridae</taxon>
        <taxon>Pentapetalae</taxon>
        <taxon>rosids</taxon>
        <taxon>malvids</taxon>
        <taxon>Brassicales</taxon>
        <taxon>Brassicaceae</taxon>
        <taxon>Coluteocarpeae</taxon>
        <taxon>Microthlaspi</taxon>
    </lineage>
</organism>
<name>A0A6D2JVH0_9BRAS</name>
<keyword evidence="4" id="KW-1185">Reference proteome</keyword>
<dbReference type="PANTHER" id="PTHR47169:SF2">
    <property type="entry name" value="OS01G0541250 PROTEIN"/>
    <property type="match status" value="1"/>
</dbReference>
<dbReference type="GO" id="GO:0003676">
    <property type="term" value="F:nucleic acid binding"/>
    <property type="evidence" value="ECO:0007669"/>
    <property type="project" value="InterPro"/>
</dbReference>